<keyword evidence="1" id="KW-0472">Membrane</keyword>
<dbReference type="InterPro" id="IPR045113">
    <property type="entry name" value="Rpb7-like"/>
</dbReference>
<dbReference type="KEGG" id="eiv:EIN_374280"/>
<evidence type="ECO:0000256" key="1">
    <source>
        <dbReference type="SAM" id="Phobius"/>
    </source>
</evidence>
<dbReference type="OMA" id="WEDITAG"/>
<dbReference type="GO" id="GO:0006384">
    <property type="term" value="P:transcription initiation at RNA polymerase III promoter"/>
    <property type="evidence" value="ECO:0007669"/>
    <property type="project" value="TreeGrafter"/>
</dbReference>
<proteinExistence type="predicted"/>
<dbReference type="PANTHER" id="PTHR12709:SF1">
    <property type="entry name" value="DNA-DIRECTED RNA POLYMERASE III SUBUNIT RPC8"/>
    <property type="match status" value="1"/>
</dbReference>
<dbReference type="VEuPathDB" id="AmoebaDB:EIN_374280"/>
<dbReference type="OrthoDB" id="25350at2759"/>
<dbReference type="AlphaFoldDB" id="A0A0A1TVV6"/>
<organism evidence="2 3">
    <name type="scientific">Entamoeba invadens IP1</name>
    <dbReference type="NCBI Taxonomy" id="370355"/>
    <lineage>
        <taxon>Eukaryota</taxon>
        <taxon>Amoebozoa</taxon>
        <taxon>Evosea</taxon>
        <taxon>Archamoebae</taxon>
        <taxon>Mastigamoebida</taxon>
        <taxon>Entamoebidae</taxon>
        <taxon>Entamoeba</taxon>
    </lineage>
</organism>
<protein>
    <submittedName>
        <fullName evidence="2">Uncharacterized protein</fullName>
    </submittedName>
</protein>
<keyword evidence="3" id="KW-1185">Reference proteome</keyword>
<evidence type="ECO:0000313" key="2">
    <source>
        <dbReference type="EMBL" id="ELP83413.1"/>
    </source>
</evidence>
<accession>A0A0A1TVV6</accession>
<dbReference type="Proteomes" id="UP000014680">
    <property type="component" value="Unassembled WGS sequence"/>
</dbReference>
<dbReference type="GeneID" id="14882413"/>
<name>A0A0A1TVV6_ENTIV</name>
<evidence type="ECO:0000313" key="3">
    <source>
        <dbReference type="Proteomes" id="UP000014680"/>
    </source>
</evidence>
<reference evidence="2 3" key="1">
    <citation type="submission" date="2012-10" db="EMBL/GenBank/DDBJ databases">
        <authorList>
            <person name="Zafar N."/>
            <person name="Inman J."/>
            <person name="Hall N."/>
            <person name="Lorenzi H."/>
            <person name="Caler E."/>
        </authorList>
    </citation>
    <scope>NUCLEOTIDE SEQUENCE [LARGE SCALE GENOMIC DNA]</scope>
    <source>
        <strain evidence="2 3">IP1</strain>
    </source>
</reference>
<keyword evidence="1" id="KW-1133">Transmembrane helix</keyword>
<sequence length="212" mass="23750">MSAKHISHETTTEIVEKFATRLKTRENCNVSIVSKYKIFLDALCASPESEVSPFVECKLPFLISFYPQHLNDINGTIESTLDTYLLSSYINGGVQGILLSYDSFETPTKSQISFDEGVITIPLVLNCVLFVPTLNTYLIGSISQKSFDHVALLVFGIFNVFISNSKIRERLIKKVAQGVLVRFKVVGMNLHHNPPIFEGELSDDKCKIVKIE</sequence>
<dbReference type="GO" id="GO:0005666">
    <property type="term" value="C:RNA polymerase III complex"/>
    <property type="evidence" value="ECO:0007669"/>
    <property type="project" value="TreeGrafter"/>
</dbReference>
<dbReference type="RefSeq" id="XP_004182759.1">
    <property type="nucleotide sequence ID" value="XM_004182711.1"/>
</dbReference>
<feature type="transmembrane region" description="Helical" evidence="1">
    <location>
        <begin position="146"/>
        <end position="164"/>
    </location>
</feature>
<dbReference type="PANTHER" id="PTHR12709">
    <property type="entry name" value="DNA-DIRECTED RNA POLYMERASE II, III"/>
    <property type="match status" value="1"/>
</dbReference>
<keyword evidence="1" id="KW-0812">Transmembrane</keyword>
<feature type="transmembrane region" description="Helical" evidence="1">
    <location>
        <begin position="118"/>
        <end position="140"/>
    </location>
</feature>
<gene>
    <name evidence="2" type="ORF">EIN_374280</name>
</gene>
<dbReference type="EMBL" id="KB207268">
    <property type="protein sequence ID" value="ELP83413.1"/>
    <property type="molecule type" value="Genomic_DNA"/>
</dbReference>